<dbReference type="NCBIfam" id="TIGR01178">
    <property type="entry name" value="ade"/>
    <property type="match status" value="1"/>
</dbReference>
<dbReference type="PANTHER" id="PTHR11113:SF2">
    <property type="entry name" value="ADENINE DEAMINASE"/>
    <property type="match status" value="1"/>
</dbReference>
<reference evidence="12" key="1">
    <citation type="submission" date="2017-08" db="EMBL/GenBank/DDBJ databases">
        <authorList>
            <person name="Varghese N."/>
            <person name="Submissions S."/>
        </authorList>
    </citation>
    <scope>NUCLEOTIDE SEQUENCE [LARGE SCALE GENOMIC DNA]</scope>
    <source>
        <strain evidence="12">JC22</strain>
    </source>
</reference>
<evidence type="ECO:0000313" key="11">
    <source>
        <dbReference type="EMBL" id="SOC23098.1"/>
    </source>
</evidence>
<evidence type="ECO:0000256" key="8">
    <source>
        <dbReference type="HAMAP-Rule" id="MF_01518"/>
    </source>
</evidence>
<dbReference type="Gene3D" id="3.20.20.140">
    <property type="entry name" value="Metal-dependent hydrolases"/>
    <property type="match status" value="1"/>
</dbReference>
<dbReference type="InterPro" id="IPR032466">
    <property type="entry name" value="Metal_Hydrolase"/>
</dbReference>
<comment type="cofactor">
    <cofactor evidence="1 8">
        <name>Mn(2+)</name>
        <dbReference type="ChEBI" id="CHEBI:29035"/>
    </cofactor>
</comment>
<keyword evidence="12" id="KW-1185">Reference proteome</keyword>
<gene>
    <name evidence="8" type="primary">ade</name>
    <name evidence="11" type="ORF">SAMN05880501_1156</name>
</gene>
<dbReference type="Proteomes" id="UP000219636">
    <property type="component" value="Unassembled WGS sequence"/>
</dbReference>
<dbReference type="PANTHER" id="PTHR11113">
    <property type="entry name" value="N-ACETYLGLUCOSAMINE-6-PHOSPHATE DEACETYLASE"/>
    <property type="match status" value="1"/>
</dbReference>
<comment type="catalytic activity">
    <reaction evidence="6 8">
        <text>adenine + H2O + H(+) = hypoxanthine + NH4(+)</text>
        <dbReference type="Rhea" id="RHEA:23688"/>
        <dbReference type="ChEBI" id="CHEBI:15377"/>
        <dbReference type="ChEBI" id="CHEBI:15378"/>
        <dbReference type="ChEBI" id="CHEBI:16708"/>
        <dbReference type="ChEBI" id="CHEBI:17368"/>
        <dbReference type="ChEBI" id="CHEBI:28938"/>
        <dbReference type="EC" id="3.5.4.2"/>
    </reaction>
</comment>
<dbReference type="GO" id="GO:0006146">
    <property type="term" value="P:adenine catabolic process"/>
    <property type="evidence" value="ECO:0007669"/>
    <property type="project" value="InterPro"/>
</dbReference>
<evidence type="ECO:0000313" key="12">
    <source>
        <dbReference type="Proteomes" id="UP000219636"/>
    </source>
</evidence>
<protein>
    <recommendedName>
        <fullName evidence="7 8">Adenine deaminase</fullName>
        <shortName evidence="8">Adenase</shortName>
        <shortName evidence="8">Adenine aminase</shortName>
        <ecNumber evidence="3 8">3.5.4.2</ecNumber>
    </recommendedName>
</protein>
<dbReference type="EC" id="3.5.4.2" evidence="3 8"/>
<dbReference type="HAMAP" id="MF_01518">
    <property type="entry name" value="Adenine_deamin"/>
    <property type="match status" value="1"/>
</dbReference>
<dbReference type="FunFam" id="3.20.20.140:FF:000016">
    <property type="entry name" value="Adenine deaminase"/>
    <property type="match status" value="1"/>
</dbReference>
<evidence type="ECO:0000256" key="5">
    <source>
        <dbReference type="ARBA" id="ARBA00023211"/>
    </source>
</evidence>
<dbReference type="AlphaFoldDB" id="A0A285TKJ6"/>
<sequence>MDMQTMKRLIEISQKRVEADFILKNAYVADVFSLCWRKANIVVADGMIVALDNQDEYSAKRTEDANGKYVIPGLIDAHIHIESSMLPPSQFSQILLPHGITSVITDPHEIVNVSGAKGMQFMLDDAKNALMDIYFMLPSSVPSTSFEHAGAIMKAKDLAPFLQNDQVLGLAEVMDFPSVLNTDWDMLEKLVLASHSNKMIDGHGAGLTGEQLRGYRVAGIRTDHECVTAEEARERIKQGMYVLIREGSAAKNLLDLLPAVTPVNARRFAFCTDDKHLDELMEEGSINHAVRLAIKHGMNPLQAIQLATINAAECYRLDGKGAIAEGYIADFIMLEDLHSMDIGAVWKNGVKVAENQKMLNSTGRRKDIDQTILQSVNIPNLTKNDFEIHFSEGNRANVIEIIPNQIMTKHIEKEVDVKDGVFIPSIEHDLLKIAVIERHHSLGLKGLGIVHGLGLKKGAIATTIAHDSHNAIVVGTNDEDMLTALEALQSMQGGLVVVNEGKVIGSLALPIAGLMTTLSAEEAAVKLKEVHGALHKIHSDLHFHLFLTLSFLSLPVIPELKLTATGLFNVKSFEHIPVEVVSENPGV</sequence>
<evidence type="ECO:0000259" key="10">
    <source>
        <dbReference type="Pfam" id="PF13382"/>
    </source>
</evidence>
<dbReference type="RefSeq" id="WP_237658461.1">
    <property type="nucleotide sequence ID" value="NZ_OBMQ01000015.1"/>
</dbReference>
<evidence type="ECO:0000259" key="9">
    <source>
        <dbReference type="Pfam" id="PF01979"/>
    </source>
</evidence>
<proteinExistence type="inferred from homology"/>
<dbReference type="Pfam" id="PF13382">
    <property type="entry name" value="Adenine_deam_C"/>
    <property type="match status" value="1"/>
</dbReference>
<feature type="domain" description="Amidohydrolase-related" evidence="9">
    <location>
        <begin position="69"/>
        <end position="350"/>
    </location>
</feature>
<dbReference type="SUPFAM" id="SSF51556">
    <property type="entry name" value="Metallo-dependent hydrolases"/>
    <property type="match status" value="1"/>
</dbReference>
<comment type="similarity">
    <text evidence="2 8">Belongs to the metallo-dependent hydrolases superfamily. Adenine deaminase family.</text>
</comment>
<evidence type="ECO:0000256" key="2">
    <source>
        <dbReference type="ARBA" id="ARBA00006773"/>
    </source>
</evidence>
<evidence type="ECO:0000256" key="7">
    <source>
        <dbReference type="ARBA" id="ARBA00069718"/>
    </source>
</evidence>
<keyword evidence="5 8" id="KW-0464">Manganese</keyword>
<dbReference type="Pfam" id="PF01979">
    <property type="entry name" value="Amidohydro_1"/>
    <property type="match status" value="1"/>
</dbReference>
<dbReference type="Gene3D" id="2.30.40.10">
    <property type="entry name" value="Urease, subunit C, domain 1"/>
    <property type="match status" value="1"/>
</dbReference>
<feature type="domain" description="Adenine deaminase C-terminal" evidence="10">
    <location>
        <begin position="405"/>
        <end position="574"/>
    </location>
</feature>
<dbReference type="InterPro" id="IPR011059">
    <property type="entry name" value="Metal-dep_hydrolase_composite"/>
</dbReference>
<dbReference type="InterPro" id="IPR006680">
    <property type="entry name" value="Amidohydro-rel"/>
</dbReference>
<name>A0A285TKJ6_9BACL</name>
<evidence type="ECO:0000256" key="6">
    <source>
        <dbReference type="ARBA" id="ARBA00047720"/>
    </source>
</evidence>
<organism evidence="11 12">
    <name type="scientific">Ureibacillus xyleni</name>
    <dbReference type="NCBI Taxonomy" id="614648"/>
    <lineage>
        <taxon>Bacteria</taxon>
        <taxon>Bacillati</taxon>
        <taxon>Bacillota</taxon>
        <taxon>Bacilli</taxon>
        <taxon>Bacillales</taxon>
        <taxon>Caryophanaceae</taxon>
        <taxon>Ureibacillus</taxon>
    </lineage>
</organism>
<dbReference type="InterPro" id="IPR026912">
    <property type="entry name" value="Adenine_deam_C"/>
</dbReference>
<accession>A0A285TKJ6</accession>
<dbReference type="InterPro" id="IPR006679">
    <property type="entry name" value="Adenine_deam"/>
</dbReference>
<evidence type="ECO:0000256" key="4">
    <source>
        <dbReference type="ARBA" id="ARBA00022801"/>
    </source>
</evidence>
<dbReference type="GO" id="GO:0000034">
    <property type="term" value="F:adenine deaminase activity"/>
    <property type="evidence" value="ECO:0007669"/>
    <property type="project" value="UniProtKB-UniRule"/>
</dbReference>
<evidence type="ECO:0000256" key="3">
    <source>
        <dbReference type="ARBA" id="ARBA00012782"/>
    </source>
</evidence>
<keyword evidence="4 8" id="KW-0378">Hydrolase</keyword>
<dbReference type="SUPFAM" id="SSF51338">
    <property type="entry name" value="Composite domain of metallo-dependent hydrolases"/>
    <property type="match status" value="1"/>
</dbReference>
<evidence type="ECO:0000256" key="1">
    <source>
        <dbReference type="ARBA" id="ARBA00001936"/>
    </source>
</evidence>
<dbReference type="CDD" id="cd01295">
    <property type="entry name" value="AdeC"/>
    <property type="match status" value="1"/>
</dbReference>
<dbReference type="EMBL" id="OBMQ01000015">
    <property type="protein sequence ID" value="SOC23098.1"/>
    <property type="molecule type" value="Genomic_DNA"/>
</dbReference>